<evidence type="ECO:0000256" key="10">
    <source>
        <dbReference type="ARBA" id="ARBA00023136"/>
    </source>
</evidence>
<evidence type="ECO:0000256" key="14">
    <source>
        <dbReference type="SAM" id="SignalP"/>
    </source>
</evidence>
<name>A0AAD5WCA3_9POAL</name>
<evidence type="ECO:0000313" key="16">
    <source>
        <dbReference type="EMBL" id="KAJ3685996.1"/>
    </source>
</evidence>
<keyword evidence="11" id="KW-0325">Glycoprotein</keyword>
<sequence length="672" mass="77198">MGSLISFSICICYVMFYLLCNGGLTHGRTQTQSSNCATSCGHLLDIHHPFRLKTDPAHCGSTYFEITCDTGKPYLEWSSGKYYIIDISYFYQTINVVDPVYMDQNSCKLPNYPFEDAYPDNYFFNGISICESNQNAASFLSCTKQIQNSKYISCTGGNDSFIYVLMEGSFGVTDLEPSCRYLNSTFISDVEIKSKTIRDAYVVLRGGFQLCWFRKSLSMLLGRCLKASSRYFRDQIKDNKEIGEQTLISYPYWYWGLYDILRWYGQHAKLPLIYPLVNSELFFLQCMGENVIELTNVHYIDERTAEAVVDSIIIIFILLQILQFIIVLLLFSRLFCMPSVVFVFLTHKYRRERMHFDNVEKFLRYQQALAPTRYSYTEIIAITRNFREKLGEGGFGSVFKGSIFSTRQVAVKMLGSSQLHGEEFINEVSTLCKVHHKNIVRLIGYCSEGSIRALVYEYMPNGSLDKHIFSSKEANIISRPFSWEKLKQIALEVAKGIDYLHRDCDMQILHFDIKPHNILLDNNFVPKVSDFGLAKFYPKDSRLVSASIAKGTAGYIAPELLSRNFGGVSDKCDVYSFGMLLLEMAGGRRNWNPEINSTSQEYYPSWIYDQLVQYKENEISTEIDEIEVQLCTMGLWCIQIKPSDRPSMRKVVEMLAESTLDSSLLPPRPFFS</sequence>
<dbReference type="Gene3D" id="1.10.510.10">
    <property type="entry name" value="Transferase(Phosphotransferase) domain 1"/>
    <property type="match status" value="1"/>
</dbReference>
<keyword evidence="2" id="KW-0723">Serine/threonine-protein kinase</keyword>
<dbReference type="GO" id="GO:0016020">
    <property type="term" value="C:membrane"/>
    <property type="evidence" value="ECO:0007669"/>
    <property type="project" value="UniProtKB-SubCell"/>
</dbReference>
<keyword evidence="6 12" id="KW-0547">Nucleotide-binding</keyword>
<dbReference type="FunFam" id="3.30.200.20:FF:000178">
    <property type="entry name" value="serine/threonine-protein kinase PBS1-like"/>
    <property type="match status" value="1"/>
</dbReference>
<gene>
    <name evidence="16" type="ORF">LUZ61_015160</name>
</gene>
<dbReference type="InterPro" id="IPR008271">
    <property type="entry name" value="Ser/Thr_kinase_AS"/>
</dbReference>
<keyword evidence="9 13" id="KW-1133">Transmembrane helix</keyword>
<feature type="domain" description="Protein kinase" evidence="15">
    <location>
        <begin position="384"/>
        <end position="671"/>
    </location>
</feature>
<keyword evidence="17" id="KW-1185">Reference proteome</keyword>
<feature type="binding site" evidence="12">
    <location>
        <position position="412"/>
    </location>
    <ligand>
        <name>ATP</name>
        <dbReference type="ChEBI" id="CHEBI:30616"/>
    </ligand>
</feature>
<evidence type="ECO:0000313" key="17">
    <source>
        <dbReference type="Proteomes" id="UP001210211"/>
    </source>
</evidence>
<evidence type="ECO:0000256" key="5">
    <source>
        <dbReference type="ARBA" id="ARBA00022729"/>
    </source>
</evidence>
<evidence type="ECO:0000256" key="12">
    <source>
        <dbReference type="PROSITE-ProRule" id="PRU10141"/>
    </source>
</evidence>
<dbReference type="AlphaFoldDB" id="A0AAD5WCA3"/>
<dbReference type="InterPro" id="IPR011009">
    <property type="entry name" value="Kinase-like_dom_sf"/>
</dbReference>
<dbReference type="FunFam" id="1.10.510.10:FF:000590">
    <property type="entry name" value="PR5-like receptor kinase"/>
    <property type="match status" value="1"/>
</dbReference>
<evidence type="ECO:0000256" key="2">
    <source>
        <dbReference type="ARBA" id="ARBA00022527"/>
    </source>
</evidence>
<feature type="transmembrane region" description="Helical" evidence="13">
    <location>
        <begin position="312"/>
        <end position="345"/>
    </location>
</feature>
<evidence type="ECO:0000256" key="4">
    <source>
        <dbReference type="ARBA" id="ARBA00022692"/>
    </source>
</evidence>
<accession>A0AAD5WCA3</accession>
<dbReference type="EMBL" id="JAMRDG010000002">
    <property type="protein sequence ID" value="KAJ3685996.1"/>
    <property type="molecule type" value="Genomic_DNA"/>
</dbReference>
<keyword evidence="8 12" id="KW-0067">ATP-binding</keyword>
<dbReference type="PANTHER" id="PTHR27009">
    <property type="entry name" value="RUST RESISTANCE KINASE LR10-RELATED"/>
    <property type="match status" value="1"/>
</dbReference>
<evidence type="ECO:0000256" key="6">
    <source>
        <dbReference type="ARBA" id="ARBA00022741"/>
    </source>
</evidence>
<proteinExistence type="predicted"/>
<keyword evidence="3" id="KW-0808">Transferase</keyword>
<dbReference type="PROSITE" id="PS00108">
    <property type="entry name" value="PROTEIN_KINASE_ST"/>
    <property type="match status" value="1"/>
</dbReference>
<dbReference type="Gene3D" id="3.30.200.20">
    <property type="entry name" value="Phosphorylase Kinase, domain 1"/>
    <property type="match status" value="1"/>
</dbReference>
<dbReference type="PROSITE" id="PS00107">
    <property type="entry name" value="PROTEIN_KINASE_ATP"/>
    <property type="match status" value="1"/>
</dbReference>
<evidence type="ECO:0000256" key="13">
    <source>
        <dbReference type="SAM" id="Phobius"/>
    </source>
</evidence>
<dbReference type="InterPro" id="IPR045874">
    <property type="entry name" value="LRK10/LRL21-25-like"/>
</dbReference>
<dbReference type="PROSITE" id="PS50011">
    <property type="entry name" value="PROTEIN_KINASE_DOM"/>
    <property type="match status" value="1"/>
</dbReference>
<dbReference type="Pfam" id="PF13947">
    <property type="entry name" value="GUB_WAK_bind"/>
    <property type="match status" value="1"/>
</dbReference>
<keyword evidence="10 13" id="KW-0472">Membrane</keyword>
<evidence type="ECO:0000259" key="15">
    <source>
        <dbReference type="PROSITE" id="PS50011"/>
    </source>
</evidence>
<evidence type="ECO:0000256" key="1">
    <source>
        <dbReference type="ARBA" id="ARBA00004479"/>
    </source>
</evidence>
<keyword evidence="7" id="KW-0418">Kinase</keyword>
<keyword evidence="5 14" id="KW-0732">Signal</keyword>
<dbReference type="GO" id="GO:0004674">
    <property type="term" value="F:protein serine/threonine kinase activity"/>
    <property type="evidence" value="ECO:0007669"/>
    <property type="project" value="UniProtKB-KW"/>
</dbReference>
<evidence type="ECO:0000256" key="3">
    <source>
        <dbReference type="ARBA" id="ARBA00022679"/>
    </source>
</evidence>
<dbReference type="SMART" id="SM00220">
    <property type="entry name" value="S_TKc"/>
    <property type="match status" value="1"/>
</dbReference>
<organism evidence="16 17">
    <name type="scientific">Rhynchospora tenuis</name>
    <dbReference type="NCBI Taxonomy" id="198213"/>
    <lineage>
        <taxon>Eukaryota</taxon>
        <taxon>Viridiplantae</taxon>
        <taxon>Streptophyta</taxon>
        <taxon>Embryophyta</taxon>
        <taxon>Tracheophyta</taxon>
        <taxon>Spermatophyta</taxon>
        <taxon>Magnoliopsida</taxon>
        <taxon>Liliopsida</taxon>
        <taxon>Poales</taxon>
        <taxon>Cyperaceae</taxon>
        <taxon>Cyperoideae</taxon>
        <taxon>Rhynchosporeae</taxon>
        <taxon>Rhynchospora</taxon>
    </lineage>
</organism>
<dbReference type="InterPro" id="IPR000719">
    <property type="entry name" value="Prot_kinase_dom"/>
</dbReference>
<evidence type="ECO:0000256" key="7">
    <source>
        <dbReference type="ARBA" id="ARBA00022777"/>
    </source>
</evidence>
<dbReference type="GO" id="GO:0005524">
    <property type="term" value="F:ATP binding"/>
    <property type="evidence" value="ECO:0007669"/>
    <property type="project" value="UniProtKB-UniRule"/>
</dbReference>
<reference evidence="16 17" key="1">
    <citation type="journal article" date="2022" name="Cell">
        <title>Repeat-based holocentromeres influence genome architecture and karyotype evolution.</title>
        <authorList>
            <person name="Hofstatter P.G."/>
            <person name="Thangavel G."/>
            <person name="Lux T."/>
            <person name="Neumann P."/>
            <person name="Vondrak T."/>
            <person name="Novak P."/>
            <person name="Zhang M."/>
            <person name="Costa L."/>
            <person name="Castellani M."/>
            <person name="Scott A."/>
            <person name="Toegelov H."/>
            <person name="Fuchs J."/>
            <person name="Mata-Sucre Y."/>
            <person name="Dias Y."/>
            <person name="Vanzela A.L.L."/>
            <person name="Huettel B."/>
            <person name="Almeida C.C.S."/>
            <person name="Simkova H."/>
            <person name="Souza G."/>
            <person name="Pedrosa-Harand A."/>
            <person name="Macas J."/>
            <person name="Mayer K.F.X."/>
            <person name="Houben A."/>
            <person name="Marques A."/>
        </authorList>
    </citation>
    <scope>NUCLEOTIDE SEQUENCE [LARGE SCALE GENOMIC DNA]</scope>
    <source>
        <strain evidence="16">RhyTen1mFocal</strain>
    </source>
</reference>
<protein>
    <recommendedName>
        <fullName evidence="15">Protein kinase domain-containing protein</fullName>
    </recommendedName>
</protein>
<keyword evidence="4 13" id="KW-0812">Transmembrane</keyword>
<feature type="chain" id="PRO_5042207124" description="Protein kinase domain-containing protein" evidence="14">
    <location>
        <begin position="28"/>
        <end position="672"/>
    </location>
</feature>
<dbReference type="Proteomes" id="UP001210211">
    <property type="component" value="Unassembled WGS sequence"/>
</dbReference>
<comment type="caution">
    <text evidence="16">The sequence shown here is derived from an EMBL/GenBank/DDBJ whole genome shotgun (WGS) entry which is preliminary data.</text>
</comment>
<dbReference type="SUPFAM" id="SSF56112">
    <property type="entry name" value="Protein kinase-like (PK-like)"/>
    <property type="match status" value="1"/>
</dbReference>
<dbReference type="Pfam" id="PF00069">
    <property type="entry name" value="Pkinase"/>
    <property type="match status" value="1"/>
</dbReference>
<dbReference type="InterPro" id="IPR017441">
    <property type="entry name" value="Protein_kinase_ATP_BS"/>
</dbReference>
<dbReference type="InterPro" id="IPR025287">
    <property type="entry name" value="WAK_GUB"/>
</dbReference>
<dbReference type="GO" id="GO:0030247">
    <property type="term" value="F:polysaccharide binding"/>
    <property type="evidence" value="ECO:0007669"/>
    <property type="project" value="InterPro"/>
</dbReference>
<evidence type="ECO:0000256" key="11">
    <source>
        <dbReference type="ARBA" id="ARBA00023180"/>
    </source>
</evidence>
<evidence type="ECO:0000256" key="8">
    <source>
        <dbReference type="ARBA" id="ARBA00022840"/>
    </source>
</evidence>
<comment type="subcellular location">
    <subcellularLocation>
        <location evidence="1">Membrane</location>
        <topology evidence="1">Single-pass type I membrane protein</topology>
    </subcellularLocation>
</comment>
<evidence type="ECO:0000256" key="9">
    <source>
        <dbReference type="ARBA" id="ARBA00022989"/>
    </source>
</evidence>
<feature type="signal peptide" evidence="14">
    <location>
        <begin position="1"/>
        <end position="27"/>
    </location>
</feature>